<feature type="compositionally biased region" description="Basic residues" evidence="1">
    <location>
        <begin position="91"/>
        <end position="107"/>
    </location>
</feature>
<comment type="caution">
    <text evidence="2">The sequence shown here is derived from an EMBL/GenBank/DDBJ whole genome shotgun (WGS) entry which is preliminary data.</text>
</comment>
<feature type="region of interest" description="Disordered" evidence="1">
    <location>
        <begin position="89"/>
        <end position="139"/>
    </location>
</feature>
<dbReference type="EMBL" id="PKHE01000001">
    <property type="protein sequence ID" value="PKY90629.1"/>
    <property type="molecule type" value="Genomic_DNA"/>
</dbReference>
<protein>
    <submittedName>
        <fullName evidence="2">Uncharacterized protein</fullName>
    </submittedName>
</protein>
<gene>
    <name evidence="2" type="ORF">CYJ57_00190</name>
</gene>
<evidence type="ECO:0000313" key="3">
    <source>
        <dbReference type="Proteomes" id="UP000234384"/>
    </source>
</evidence>
<evidence type="ECO:0000256" key="1">
    <source>
        <dbReference type="SAM" id="MobiDB-lite"/>
    </source>
</evidence>
<dbReference type="Proteomes" id="UP000234384">
    <property type="component" value="Unassembled WGS sequence"/>
</dbReference>
<dbReference type="AlphaFoldDB" id="A0A2I1K4Q5"/>
<dbReference type="RefSeq" id="WP_101953609.1">
    <property type="nucleotide sequence ID" value="NZ_PKHE01000001.1"/>
</dbReference>
<organism evidence="2 3">
    <name type="scientific">Falseniella ignava</name>
    <dbReference type="NCBI Taxonomy" id="137730"/>
    <lineage>
        <taxon>Bacteria</taxon>
        <taxon>Bacillati</taxon>
        <taxon>Bacillota</taxon>
        <taxon>Bacilli</taxon>
        <taxon>Lactobacillales</taxon>
        <taxon>Aerococcaceae</taxon>
        <taxon>Falseniella</taxon>
    </lineage>
</organism>
<reference evidence="2 3" key="1">
    <citation type="submission" date="2017-12" db="EMBL/GenBank/DDBJ databases">
        <title>Phylogenetic diversity of female urinary microbiome.</title>
        <authorList>
            <person name="Thomas-White K."/>
            <person name="Wolfe A.J."/>
        </authorList>
    </citation>
    <scope>NUCLEOTIDE SEQUENCE [LARGE SCALE GENOMIC DNA]</scope>
    <source>
        <strain evidence="2 3">UMB0898</strain>
    </source>
</reference>
<feature type="compositionally biased region" description="Polar residues" evidence="1">
    <location>
        <begin position="113"/>
        <end position="126"/>
    </location>
</feature>
<proteinExistence type="predicted"/>
<evidence type="ECO:0000313" key="2">
    <source>
        <dbReference type="EMBL" id="PKY90629.1"/>
    </source>
</evidence>
<sequence length="187" mass="21077">MGNIKPDVIHKFLMFLRNHRGPYVAFDQIIEGFIQQFRVTDQELERLFEYFVHMKPWDEVAQLIDASLIREERQGNTAKQEKATIVAFPKSKTKNKSKAKPKIKAVSKKASANTSVKTQAKNNSSKTEVDSPLKGVRGRAHSKLTEMGLTTVESYRNVTVEELVSQPGIAEGTIKCLRKNGVVFKGE</sequence>
<accession>A0A2I1K4Q5</accession>
<name>A0A2I1K4Q5_9LACT</name>